<dbReference type="Pfam" id="PF24802">
    <property type="entry name" value="DUF7703"/>
    <property type="match status" value="1"/>
</dbReference>
<accession>A0A0U5C3X4</accession>
<gene>
    <name evidence="4" type="ORF">ASPCAL03341</name>
</gene>
<evidence type="ECO:0000313" key="4">
    <source>
        <dbReference type="EMBL" id="CEL02169.1"/>
    </source>
</evidence>
<sequence>MSSFVMTTDLDQPPDGLIGGYKGNSAPVKIVVVVFSSLALYNVVELVILILFTFQRYLGLYFWTMLLSGVLGVIPHAVGYLMEFFALGPTWLGVAISTFGFYFMVPGQSVVLYSRLHLVVQNRKLLRLVLWLIIIDAIILLIPTTVLTFSTIYVRTRPIIVGYNVMERLQVAWFCAQEILISSIYIWETSKLLGLRPEKNTRRTRVLYELLAINFIIIAMDVALLVLEYRGLWFLQTTIKAAVYSIKLKLECAVLRKLVEIVQPHRQDTSSTEQEQFPTFVNPEQIVGDVTHAAPSSRRQQYPWGNSIDTLSLSDRRRPVSSASTLSRPP</sequence>
<feature type="transmembrane region" description="Helical" evidence="2">
    <location>
        <begin position="60"/>
        <end position="78"/>
    </location>
</feature>
<feature type="region of interest" description="Disordered" evidence="1">
    <location>
        <begin position="292"/>
        <end position="330"/>
    </location>
</feature>
<keyword evidence="2" id="KW-0812">Transmembrane</keyword>
<dbReference type="OrthoDB" id="405906at2759"/>
<feature type="compositionally biased region" description="Polar residues" evidence="1">
    <location>
        <begin position="321"/>
        <end position="330"/>
    </location>
</feature>
<dbReference type="PANTHER" id="PTHR37013">
    <property type="entry name" value="INTEGRAL MEMBRANE PROTEIN (AFU_ORTHOLOGUE AFUA_1G05950)-RELATED"/>
    <property type="match status" value="1"/>
</dbReference>
<proteinExistence type="predicted"/>
<organism evidence="4 5">
    <name type="scientific">Aspergillus calidoustus</name>
    <dbReference type="NCBI Taxonomy" id="454130"/>
    <lineage>
        <taxon>Eukaryota</taxon>
        <taxon>Fungi</taxon>
        <taxon>Dikarya</taxon>
        <taxon>Ascomycota</taxon>
        <taxon>Pezizomycotina</taxon>
        <taxon>Eurotiomycetes</taxon>
        <taxon>Eurotiomycetidae</taxon>
        <taxon>Eurotiales</taxon>
        <taxon>Aspergillaceae</taxon>
        <taxon>Aspergillus</taxon>
        <taxon>Aspergillus subgen. Nidulantes</taxon>
    </lineage>
</organism>
<keyword evidence="2" id="KW-0472">Membrane</keyword>
<feature type="transmembrane region" description="Helical" evidence="2">
    <location>
        <begin position="125"/>
        <end position="149"/>
    </location>
</feature>
<evidence type="ECO:0000256" key="2">
    <source>
        <dbReference type="SAM" id="Phobius"/>
    </source>
</evidence>
<dbReference type="InterPro" id="IPR056120">
    <property type="entry name" value="DUF7703"/>
</dbReference>
<dbReference type="PANTHER" id="PTHR37013:SF5">
    <property type="entry name" value="INTEGRAL MEMBRANE PROTEIN"/>
    <property type="match status" value="1"/>
</dbReference>
<dbReference type="OMA" id="IMYELIA"/>
<dbReference type="EMBL" id="CDMC01000003">
    <property type="protein sequence ID" value="CEL02169.1"/>
    <property type="molecule type" value="Genomic_DNA"/>
</dbReference>
<protein>
    <recommendedName>
        <fullName evidence="3">DUF7703 domain-containing protein</fullName>
    </recommendedName>
</protein>
<keyword evidence="2" id="KW-1133">Transmembrane helix</keyword>
<evidence type="ECO:0000259" key="3">
    <source>
        <dbReference type="Pfam" id="PF24802"/>
    </source>
</evidence>
<feature type="transmembrane region" description="Helical" evidence="2">
    <location>
        <begin position="207"/>
        <end position="227"/>
    </location>
</feature>
<reference evidence="5" key="1">
    <citation type="journal article" date="2016" name="Genome Announc.">
        <title>Draft genome sequences of fungus Aspergillus calidoustus.</title>
        <authorList>
            <person name="Horn F."/>
            <person name="Linde J."/>
            <person name="Mattern D.J."/>
            <person name="Walther G."/>
            <person name="Guthke R."/>
            <person name="Scherlach K."/>
            <person name="Martin K."/>
            <person name="Brakhage A.A."/>
            <person name="Petzke L."/>
            <person name="Valiante V."/>
        </authorList>
    </citation>
    <scope>NUCLEOTIDE SEQUENCE [LARGE SCALE GENOMIC DNA]</scope>
    <source>
        <strain evidence="5">SF006504</strain>
    </source>
</reference>
<feature type="transmembrane region" description="Helical" evidence="2">
    <location>
        <begin position="84"/>
        <end position="105"/>
    </location>
</feature>
<feature type="domain" description="DUF7703" evidence="3">
    <location>
        <begin position="29"/>
        <end position="261"/>
    </location>
</feature>
<evidence type="ECO:0000256" key="1">
    <source>
        <dbReference type="SAM" id="MobiDB-lite"/>
    </source>
</evidence>
<feature type="transmembrane region" description="Helical" evidence="2">
    <location>
        <begin position="169"/>
        <end position="187"/>
    </location>
</feature>
<feature type="transmembrane region" description="Helical" evidence="2">
    <location>
        <begin position="30"/>
        <end position="53"/>
    </location>
</feature>
<dbReference type="AlphaFoldDB" id="A0A0U5C3X4"/>
<feature type="compositionally biased region" description="Polar residues" evidence="1">
    <location>
        <begin position="297"/>
        <end position="313"/>
    </location>
</feature>
<evidence type="ECO:0000313" key="5">
    <source>
        <dbReference type="Proteomes" id="UP000054771"/>
    </source>
</evidence>
<keyword evidence="5" id="KW-1185">Reference proteome</keyword>
<name>A0A0U5C3X4_ASPCI</name>
<dbReference type="Proteomes" id="UP000054771">
    <property type="component" value="Unassembled WGS sequence"/>
</dbReference>